<comment type="function">
    <text evidence="4">Functions in the N-end rule pathway of protein degradation where it conjugates Leu from its aminoacyl-tRNA to the N-termini of proteins containing an N-terminal aspartate or glutamate.</text>
</comment>
<dbReference type="PROSITE" id="PS51257">
    <property type="entry name" value="PROKAR_LIPOPROTEIN"/>
    <property type="match status" value="1"/>
</dbReference>
<dbReference type="AlphaFoldDB" id="A0A1U9JZK3"/>
<dbReference type="NCBIfam" id="NF002341">
    <property type="entry name" value="PRK01305.1-1"/>
    <property type="match status" value="1"/>
</dbReference>
<dbReference type="OrthoDB" id="9782022at2"/>
<dbReference type="KEGG" id="phn:PAEH1_05855"/>
<organism evidence="7 8">
    <name type="scientific">Paenalcaligenes hominis</name>
    <dbReference type="NCBI Taxonomy" id="643674"/>
    <lineage>
        <taxon>Bacteria</taxon>
        <taxon>Pseudomonadati</taxon>
        <taxon>Pseudomonadota</taxon>
        <taxon>Betaproteobacteria</taxon>
        <taxon>Burkholderiales</taxon>
        <taxon>Alcaligenaceae</taxon>
        <taxon>Paenalcaligenes</taxon>
    </lineage>
</organism>
<dbReference type="PIRSF" id="PIRSF037208">
    <property type="entry name" value="ATE_pro_prd"/>
    <property type="match status" value="1"/>
</dbReference>
<dbReference type="HAMAP" id="MF_00689">
    <property type="entry name" value="Bpt"/>
    <property type="match status" value="1"/>
</dbReference>
<comment type="similarity">
    <text evidence="4">Belongs to the R-transferase family. Bpt subfamily.</text>
</comment>
<evidence type="ECO:0000313" key="8">
    <source>
        <dbReference type="Proteomes" id="UP000189369"/>
    </source>
</evidence>
<dbReference type="InterPro" id="IPR007471">
    <property type="entry name" value="N-end_Aminoacyl_Trfase_N"/>
</dbReference>
<sequence length="238" mass="27633">MRGIHSSSKSIQFYLTSSYACSYLPEERARSLVAAPSYLVTSQSYPALLENGFRRSGTFTYKPQCDQCQACMPIRLDTRRFSPSRSQRRTLKRFSHLQVYRRALAWQDDHYALYRQYQAARHSGSEMDNDDSSQFIDFLLTSHVNSYLLEFKDDAELVMVALVDEVPSGLSAVYTFFNPTISGLGTYGILWQAQYCQQKQLDWLYLGYWIEQSRKMAYKTQFTPYQLFSNGQWIAPVP</sequence>
<dbReference type="Pfam" id="PF04377">
    <property type="entry name" value="ATE_C"/>
    <property type="match status" value="1"/>
</dbReference>
<evidence type="ECO:0000259" key="6">
    <source>
        <dbReference type="Pfam" id="PF04377"/>
    </source>
</evidence>
<comment type="catalytic activity">
    <reaction evidence="4">
        <text>N-terminal L-glutamyl-[protein] + L-leucyl-tRNA(Leu) = N-terminal L-leucyl-L-glutamyl-[protein] + tRNA(Leu) + H(+)</text>
        <dbReference type="Rhea" id="RHEA:50412"/>
        <dbReference type="Rhea" id="RHEA-COMP:9613"/>
        <dbReference type="Rhea" id="RHEA-COMP:9622"/>
        <dbReference type="Rhea" id="RHEA-COMP:12664"/>
        <dbReference type="Rhea" id="RHEA-COMP:12668"/>
        <dbReference type="ChEBI" id="CHEBI:15378"/>
        <dbReference type="ChEBI" id="CHEBI:64721"/>
        <dbReference type="ChEBI" id="CHEBI:78442"/>
        <dbReference type="ChEBI" id="CHEBI:78494"/>
        <dbReference type="ChEBI" id="CHEBI:133041"/>
        <dbReference type="EC" id="2.3.2.29"/>
    </reaction>
</comment>
<gene>
    <name evidence="4" type="primary">bpt</name>
    <name evidence="7" type="ORF">PAEH1_05855</name>
</gene>
<dbReference type="InterPro" id="IPR030700">
    <property type="entry name" value="N-end_Aminoacyl_Trfase"/>
</dbReference>
<reference evidence="7 8" key="1">
    <citation type="submission" date="2017-01" db="EMBL/GenBank/DDBJ databases">
        <title>Complete Genome Sequence of Paenalcaligenes hominis, Isolated from a paraplegic Patient with neurogenic bladder.</title>
        <authorList>
            <person name="Mukhopadhyay R."/>
            <person name="Joaquin J."/>
            <person name="Hogue R."/>
            <person name="Kilaru A."/>
            <person name="Jospin G."/>
            <person name="Mars K."/>
            <person name="Eisen J.A."/>
            <person name="Chaturvedi V."/>
        </authorList>
    </citation>
    <scope>NUCLEOTIDE SEQUENCE [LARGE SCALE GENOMIC DNA]</scope>
    <source>
        <strain evidence="7 8">15S00501</strain>
    </source>
</reference>
<keyword evidence="3 4" id="KW-0012">Acyltransferase</keyword>
<dbReference type="GO" id="GO:0071596">
    <property type="term" value="P:ubiquitin-dependent protein catabolic process via the N-end rule pathway"/>
    <property type="evidence" value="ECO:0007669"/>
    <property type="project" value="InterPro"/>
</dbReference>
<proteinExistence type="inferred from homology"/>
<dbReference type="EC" id="2.3.2.29" evidence="4"/>
<dbReference type="InterPro" id="IPR017138">
    <property type="entry name" value="Asp_Glu_LeuTrfase"/>
</dbReference>
<dbReference type="PANTHER" id="PTHR21367:SF1">
    <property type="entry name" value="ARGINYL-TRNA--PROTEIN TRANSFERASE 1"/>
    <property type="match status" value="1"/>
</dbReference>
<evidence type="ECO:0000256" key="4">
    <source>
        <dbReference type="HAMAP-Rule" id="MF_00689"/>
    </source>
</evidence>
<dbReference type="InterPro" id="IPR007472">
    <property type="entry name" value="N-end_Aminoacyl_Trfase_C"/>
</dbReference>
<dbReference type="InterPro" id="IPR016181">
    <property type="entry name" value="Acyl_CoA_acyltransferase"/>
</dbReference>
<dbReference type="PANTHER" id="PTHR21367">
    <property type="entry name" value="ARGININE-TRNA-PROTEIN TRANSFERASE 1"/>
    <property type="match status" value="1"/>
</dbReference>
<dbReference type="GO" id="GO:0005737">
    <property type="term" value="C:cytoplasm"/>
    <property type="evidence" value="ECO:0007669"/>
    <property type="project" value="UniProtKB-SubCell"/>
</dbReference>
<feature type="domain" description="N-end rule aminoacyl transferase C-terminal" evidence="6">
    <location>
        <begin position="110"/>
        <end position="228"/>
    </location>
</feature>
<name>A0A1U9JZK3_9BURK</name>
<dbReference type="GO" id="GO:0004057">
    <property type="term" value="F:arginyl-tRNA--protein transferase activity"/>
    <property type="evidence" value="ECO:0007669"/>
    <property type="project" value="InterPro"/>
</dbReference>
<evidence type="ECO:0000256" key="2">
    <source>
        <dbReference type="ARBA" id="ARBA00022679"/>
    </source>
</evidence>
<keyword evidence="2 4" id="KW-0808">Transferase</keyword>
<dbReference type="NCBIfam" id="NF002342">
    <property type="entry name" value="PRK01305.1-3"/>
    <property type="match status" value="1"/>
</dbReference>
<dbReference type="GO" id="GO:0008914">
    <property type="term" value="F:leucyl-tRNA--protein transferase activity"/>
    <property type="evidence" value="ECO:0007669"/>
    <property type="project" value="UniProtKB-UniRule"/>
</dbReference>
<evidence type="ECO:0000313" key="7">
    <source>
        <dbReference type="EMBL" id="AQS51212.1"/>
    </source>
</evidence>
<dbReference type="Proteomes" id="UP000189369">
    <property type="component" value="Chromosome"/>
</dbReference>
<comment type="catalytic activity">
    <reaction evidence="4">
        <text>N-terminal L-aspartyl-[protein] + L-leucyl-tRNA(Leu) = N-terminal L-leucyl-L-aspartyl-[protein] + tRNA(Leu) + H(+)</text>
        <dbReference type="Rhea" id="RHEA:50420"/>
        <dbReference type="Rhea" id="RHEA-COMP:9613"/>
        <dbReference type="Rhea" id="RHEA-COMP:9622"/>
        <dbReference type="Rhea" id="RHEA-COMP:12669"/>
        <dbReference type="Rhea" id="RHEA-COMP:12674"/>
        <dbReference type="ChEBI" id="CHEBI:15378"/>
        <dbReference type="ChEBI" id="CHEBI:64720"/>
        <dbReference type="ChEBI" id="CHEBI:78442"/>
        <dbReference type="ChEBI" id="CHEBI:78494"/>
        <dbReference type="ChEBI" id="CHEBI:133042"/>
        <dbReference type="EC" id="2.3.2.29"/>
    </reaction>
</comment>
<dbReference type="STRING" id="643674.PAEH1_05855"/>
<dbReference type="SUPFAM" id="SSF55729">
    <property type="entry name" value="Acyl-CoA N-acyltransferases (Nat)"/>
    <property type="match status" value="1"/>
</dbReference>
<dbReference type="Pfam" id="PF04376">
    <property type="entry name" value="ATE_N"/>
    <property type="match status" value="1"/>
</dbReference>
<evidence type="ECO:0000259" key="5">
    <source>
        <dbReference type="Pfam" id="PF04376"/>
    </source>
</evidence>
<comment type="subcellular location">
    <subcellularLocation>
        <location evidence="4">Cytoplasm</location>
    </subcellularLocation>
</comment>
<dbReference type="NCBIfam" id="NF002346">
    <property type="entry name" value="PRK01305.2-3"/>
    <property type="match status" value="1"/>
</dbReference>
<accession>A0A1U9JZK3</accession>
<keyword evidence="1 4" id="KW-0963">Cytoplasm</keyword>
<dbReference type="EMBL" id="CP019697">
    <property type="protein sequence ID" value="AQS51212.1"/>
    <property type="molecule type" value="Genomic_DNA"/>
</dbReference>
<protein>
    <recommendedName>
        <fullName evidence="4">Aspartate/glutamate leucyltransferase</fullName>
        <ecNumber evidence="4">2.3.2.29</ecNumber>
    </recommendedName>
</protein>
<feature type="domain" description="N-end aminoacyl transferase N-terminal" evidence="5">
    <location>
        <begin position="20"/>
        <end position="89"/>
    </location>
</feature>
<evidence type="ECO:0000256" key="3">
    <source>
        <dbReference type="ARBA" id="ARBA00023315"/>
    </source>
</evidence>
<evidence type="ECO:0000256" key="1">
    <source>
        <dbReference type="ARBA" id="ARBA00022490"/>
    </source>
</evidence>